<dbReference type="AlphaFoldDB" id="A0A192H555"/>
<accession>A0A192H555</accession>
<keyword evidence="2" id="KW-1185">Reference proteome</keyword>
<dbReference type="EMBL" id="CP014873">
    <property type="protein sequence ID" value="ANK63352.1"/>
    <property type="molecule type" value="Genomic_DNA"/>
</dbReference>
<dbReference type="GeneID" id="42982901"/>
<evidence type="ECO:0000313" key="1">
    <source>
        <dbReference type="EMBL" id="ANK63352.1"/>
    </source>
</evidence>
<evidence type="ECO:0000313" key="2">
    <source>
        <dbReference type="Proteomes" id="UP000078582"/>
    </source>
</evidence>
<proteinExistence type="predicted"/>
<name>A0A192H555_9LACO</name>
<gene>
    <name evidence="1" type="ORF">AYR53_11570</name>
</gene>
<sequence>MTKRVYHTDPGNTVTGFYITDEADEYVLQIGETDVAPTGNLKTPLTLRSDGAWLGATDDVIKENEEKYLAANPDAVIVPTAEQQALTALAQQIADNDNNTQIYLH</sequence>
<dbReference type="STRING" id="375175.AYR53_11570"/>
<reference evidence="1 2" key="1">
    <citation type="submission" date="2016-03" db="EMBL/GenBank/DDBJ databases">
        <title>Pediococcus and Lactobacillus from brewery environment - whole genome sequencing and assembly.</title>
        <authorList>
            <person name="Behr J."/>
            <person name="Geissler A.J."/>
            <person name="Vogel R.F."/>
        </authorList>
    </citation>
    <scope>NUCLEOTIDE SEQUENCE [LARGE SCALE GENOMIC DNA]</scope>
    <source>
        <strain evidence="1 2">TMW 1.1989</strain>
    </source>
</reference>
<protein>
    <submittedName>
        <fullName evidence="1">Uncharacterized protein</fullName>
    </submittedName>
</protein>
<dbReference type="RefSeq" id="WP_068280239.1">
    <property type="nucleotide sequence ID" value="NZ_CP014873.1"/>
</dbReference>
<dbReference type="Proteomes" id="UP000078582">
    <property type="component" value="Chromosome"/>
</dbReference>
<organism evidence="1 2">
    <name type="scientific">Loigolactobacillus backii</name>
    <dbReference type="NCBI Taxonomy" id="375175"/>
    <lineage>
        <taxon>Bacteria</taxon>
        <taxon>Bacillati</taxon>
        <taxon>Bacillota</taxon>
        <taxon>Bacilli</taxon>
        <taxon>Lactobacillales</taxon>
        <taxon>Lactobacillaceae</taxon>
        <taxon>Loigolactobacillus</taxon>
    </lineage>
</organism>